<dbReference type="PANTHER" id="PTHR36917">
    <property type="entry name" value="INTRACELLULAR SEPTATION PROTEIN A-RELATED"/>
    <property type="match status" value="1"/>
</dbReference>
<evidence type="ECO:0000256" key="1">
    <source>
        <dbReference type="ARBA" id="ARBA00022475"/>
    </source>
</evidence>
<evidence type="ECO:0000313" key="7">
    <source>
        <dbReference type="Proteomes" id="UP000056322"/>
    </source>
</evidence>
<feature type="transmembrane region" description="Helical" evidence="5">
    <location>
        <begin position="145"/>
        <end position="167"/>
    </location>
</feature>
<comment type="function">
    <text evidence="5">Plays a role in cell envelope biogenesis, maintenance of cell envelope integrity and membrane homeostasis.</text>
</comment>
<comment type="similarity">
    <text evidence="5">Belongs to the YciB family.</text>
</comment>
<dbReference type="Pfam" id="PF04279">
    <property type="entry name" value="IspA"/>
    <property type="match status" value="1"/>
</dbReference>
<feature type="transmembrane region" description="Helical" evidence="5">
    <location>
        <begin position="79"/>
        <end position="96"/>
    </location>
</feature>
<organism evidence="6 7">
    <name type="scientific">Candidatus Methylopumilus turicensis</name>
    <dbReference type="NCBI Taxonomy" id="1581680"/>
    <lineage>
        <taxon>Bacteria</taxon>
        <taxon>Pseudomonadati</taxon>
        <taxon>Pseudomonadota</taxon>
        <taxon>Betaproteobacteria</taxon>
        <taxon>Nitrosomonadales</taxon>
        <taxon>Methylophilaceae</taxon>
        <taxon>Candidatus Methylopumilus</taxon>
    </lineage>
</organism>
<dbReference type="KEGG" id="mbac:BN1209_0618"/>
<keyword evidence="3 5" id="KW-1133">Transmembrane helix</keyword>
<dbReference type="HAMAP" id="MF_00189">
    <property type="entry name" value="YciB"/>
    <property type="match status" value="1"/>
</dbReference>
<gene>
    <name evidence="5" type="primary">yciB</name>
    <name evidence="6" type="ORF">BN1209_0618</name>
</gene>
<dbReference type="STRING" id="1581680.BN1209_0618"/>
<keyword evidence="2 5" id="KW-0812">Transmembrane</keyword>
<proteinExistence type="inferred from homology"/>
<reference evidence="7" key="1">
    <citation type="submission" date="2014-12" db="EMBL/GenBank/DDBJ databases">
        <authorList>
            <person name="Salcher M.M."/>
        </authorList>
    </citation>
    <scope>NUCLEOTIDE SEQUENCE [LARGE SCALE GENOMIC DNA]</scope>
    <source>
        <strain evidence="7">MMS-10A-171</strain>
    </source>
</reference>
<dbReference type="OrthoDB" id="9788219at2"/>
<keyword evidence="5" id="KW-0997">Cell inner membrane</keyword>
<evidence type="ECO:0000256" key="5">
    <source>
        <dbReference type="HAMAP-Rule" id="MF_00189"/>
    </source>
</evidence>
<feature type="transmembrane region" description="Helical" evidence="5">
    <location>
        <begin position="173"/>
        <end position="197"/>
    </location>
</feature>
<evidence type="ECO:0000256" key="2">
    <source>
        <dbReference type="ARBA" id="ARBA00022692"/>
    </source>
</evidence>
<dbReference type="EMBL" id="LN794158">
    <property type="protein sequence ID" value="CEN55661.1"/>
    <property type="molecule type" value="Genomic_DNA"/>
</dbReference>
<dbReference type="PANTHER" id="PTHR36917:SF1">
    <property type="entry name" value="INNER MEMBRANE-SPANNING PROTEIN YCIB"/>
    <property type="match status" value="1"/>
</dbReference>
<dbReference type="InterPro" id="IPR006008">
    <property type="entry name" value="YciB"/>
</dbReference>
<accession>A0A0B7IYW1</accession>
<dbReference type="Proteomes" id="UP000056322">
    <property type="component" value="Chromosome 1"/>
</dbReference>
<feature type="transmembrane region" description="Helical" evidence="5">
    <location>
        <begin position="108"/>
        <end position="124"/>
    </location>
</feature>
<name>A0A0B7IYW1_9PROT</name>
<keyword evidence="7" id="KW-1185">Reference proteome</keyword>
<dbReference type="HOGENOM" id="CLU_089554_2_0_4"/>
<feature type="transmembrane region" description="Helical" evidence="5">
    <location>
        <begin position="46"/>
        <end position="67"/>
    </location>
</feature>
<evidence type="ECO:0000256" key="4">
    <source>
        <dbReference type="ARBA" id="ARBA00023136"/>
    </source>
</evidence>
<keyword evidence="1 5" id="KW-1003">Cell membrane</keyword>
<dbReference type="AlphaFoldDB" id="A0A0B7IYW1"/>
<protein>
    <recommendedName>
        <fullName evidence="5">Inner membrane-spanning protein YciB</fullName>
    </recommendedName>
</protein>
<dbReference type="GO" id="GO:0005886">
    <property type="term" value="C:plasma membrane"/>
    <property type="evidence" value="ECO:0007669"/>
    <property type="project" value="UniProtKB-SubCell"/>
</dbReference>
<evidence type="ECO:0000256" key="3">
    <source>
        <dbReference type="ARBA" id="ARBA00022989"/>
    </source>
</evidence>
<sequence length="207" mass="23377">MKFLFDLFPVILFFITLKVAEKAASASIVLSKILTTVGITAVVKPSLVPIMLATIAVIIGSIIQIIWAKLHYKKVDNTLWLSALLVTVLGGMTLYFQNDAFIKWKPTLLYWTFAVVLIGARLFSKKNIIKMMMGKEIQLPETIWSNLNIAWAIFFITLGALNLYVAFHYSIDIWASFKLFGTMGLMFIFIIAQSLVINKHIIQKENA</sequence>
<keyword evidence="4 5" id="KW-0472">Membrane</keyword>
<dbReference type="NCBIfam" id="NF001325">
    <property type="entry name" value="PRK00259.1-3"/>
    <property type="match status" value="1"/>
</dbReference>
<evidence type="ECO:0000313" key="6">
    <source>
        <dbReference type="EMBL" id="CEN55661.1"/>
    </source>
</evidence>
<dbReference type="RefSeq" id="WP_045750899.1">
    <property type="nucleotide sequence ID" value="NZ_LN794158.1"/>
</dbReference>
<comment type="subcellular location">
    <subcellularLocation>
        <location evidence="5">Cell inner membrane</location>
        <topology evidence="5">Multi-pass membrane protein</topology>
    </subcellularLocation>
</comment>